<dbReference type="EMBL" id="CP007139">
    <property type="protein sequence ID" value="AIE85967.1"/>
    <property type="molecule type" value="Genomic_DNA"/>
</dbReference>
<proteinExistence type="predicted"/>
<gene>
    <name evidence="2" type="ORF">OP10G_2599</name>
</gene>
<dbReference type="KEGG" id="fgi:OP10G_2599"/>
<keyword evidence="1" id="KW-1133">Transmembrane helix</keyword>
<dbReference type="STRING" id="661478.OP10G_2599"/>
<keyword evidence="3" id="KW-1185">Reference proteome</keyword>
<organism evidence="2 3">
    <name type="scientific">Fimbriimonas ginsengisoli Gsoil 348</name>
    <dbReference type="NCBI Taxonomy" id="661478"/>
    <lineage>
        <taxon>Bacteria</taxon>
        <taxon>Bacillati</taxon>
        <taxon>Armatimonadota</taxon>
        <taxon>Fimbriimonadia</taxon>
        <taxon>Fimbriimonadales</taxon>
        <taxon>Fimbriimonadaceae</taxon>
        <taxon>Fimbriimonas</taxon>
    </lineage>
</organism>
<dbReference type="HOGENOM" id="CLU_707411_0_0_0"/>
<evidence type="ECO:0000256" key="1">
    <source>
        <dbReference type="SAM" id="Phobius"/>
    </source>
</evidence>
<reference evidence="2 3" key="1">
    <citation type="journal article" date="2014" name="PLoS ONE">
        <title>The first complete genome sequence of the class fimbriimonadia in the phylum armatimonadetes.</title>
        <authorList>
            <person name="Hu Z.Y."/>
            <person name="Wang Y.Z."/>
            <person name="Im W.T."/>
            <person name="Wang S.Y."/>
            <person name="Zhao G.P."/>
            <person name="Zheng H.J."/>
            <person name="Quan Z.X."/>
        </authorList>
    </citation>
    <scope>NUCLEOTIDE SEQUENCE [LARGE SCALE GENOMIC DNA]</scope>
    <source>
        <strain evidence="2">Gsoil 348</strain>
    </source>
</reference>
<sequence length="390" mass="43336">MEVNVNRFERALGELRKESPVSGIERCLHGQPANPRIAWWLAAGAASGVAVVALVAMPTPAHAGLLSQVRDAMGRVRHVHLRSYMVGLPEAKYPEMEAWVSGKHFRYDSLDVHDGKPVFQSVFDGKRHTTYIVTEKLATVRSKPPIGAWSSMTLPELAKQLGKAQTVKIEEVTEEGRPMLRLTSDGHWMTGGKTYASRTVYLADPIDKLPRQMLNFDPGHSEDGRPPHWQLRNKVELDYPSAVPEDRFKVDLPADVDVIDKDREMAGYRSRWAKGIQIRNGLTLRDVILDRVGLLHVIWTGGPALQPSTHLWILDAAGHRFSGYPYPPHPEIAKTKFQGSPARIITAVASSRSLVFPIKIVVPGATFRVSSAHRTDESREIPALMGAVPR</sequence>
<dbReference type="Proteomes" id="UP000027982">
    <property type="component" value="Chromosome"/>
</dbReference>
<protein>
    <submittedName>
        <fullName evidence="2">Uncharacterized protein</fullName>
    </submittedName>
</protein>
<dbReference type="AlphaFoldDB" id="A0A068NRG6"/>
<name>A0A068NRG6_FIMGI</name>
<evidence type="ECO:0000313" key="3">
    <source>
        <dbReference type="Proteomes" id="UP000027982"/>
    </source>
</evidence>
<keyword evidence="1" id="KW-0472">Membrane</keyword>
<keyword evidence="1" id="KW-0812">Transmembrane</keyword>
<feature type="transmembrane region" description="Helical" evidence="1">
    <location>
        <begin position="37"/>
        <end position="57"/>
    </location>
</feature>
<evidence type="ECO:0000313" key="2">
    <source>
        <dbReference type="EMBL" id="AIE85967.1"/>
    </source>
</evidence>
<accession>A0A068NRG6</accession>